<evidence type="ECO:0000313" key="1">
    <source>
        <dbReference type="EMBL" id="PSS06400.1"/>
    </source>
</evidence>
<dbReference type="AlphaFoldDB" id="A0A2R6QE52"/>
<dbReference type="OrthoDB" id="1918704at2759"/>
<dbReference type="OMA" id="CKTAYLV"/>
<sequence>MVKLCLMASHGNPLGIVFPSEPKVSKDCQPILHNTGPRQDMKRLNTLNVRPHQSEEPWKRISGFPETAQFLKTDSTITPVVIDIQDTRPDSTLFSFGIAEQCTKHEKILQFLMAGTNKVDGGGLDLSMLSDLLGLETLTINNIRGNSFALDGGSCTNGAGVISPSIIYPSSEFYAQRSFVELVGNLARKSEITLHPDGQISFTGASTEFKDMLSIVAEYYLSKNSTKWRTQSVLIPHFHWLDCSEAKTHVDESSMLLKHAKFAPLKSPQKTKLKPSPKRKSIKKARERDLYGKNYFHACESLLSIMLDKKCNGKTAILSLKKSGPELPELLMQFSASIAGTGLAVLFSVVYKVAYSRVPFCASKLLNTGIGFGLVWLSWAVSRLRDTIVYISTSSGKLNLKEEEMTRKLDRCVNEIYFRAATLMAIAVLRLA</sequence>
<keyword evidence="1" id="KW-0067">ATP-binding</keyword>
<keyword evidence="1" id="KW-0547">Nucleotide-binding</keyword>
<comment type="caution">
    <text evidence="1">The sequence shown here is derived from an EMBL/GenBank/DDBJ whole genome shotgun (WGS) entry which is preliminary data.</text>
</comment>
<dbReference type="InParanoid" id="A0A2R6QE52"/>
<dbReference type="PANTHER" id="PTHR35095">
    <property type="entry name" value="OS05G0143300 PROTEIN"/>
    <property type="match status" value="1"/>
</dbReference>
<dbReference type="PANTHER" id="PTHR35095:SF1">
    <property type="entry name" value="OS05G0143300 PROTEIN"/>
    <property type="match status" value="1"/>
</dbReference>
<dbReference type="STRING" id="1590841.A0A2R6QE52"/>
<dbReference type="GO" id="GO:0004386">
    <property type="term" value="F:helicase activity"/>
    <property type="evidence" value="ECO:0007669"/>
    <property type="project" value="UniProtKB-KW"/>
</dbReference>
<accession>A0A2R6QE52</accession>
<name>A0A2R6QE52_ACTCC</name>
<proteinExistence type="predicted"/>
<protein>
    <submittedName>
        <fullName evidence="1">Helicase</fullName>
    </submittedName>
</protein>
<dbReference type="Gramene" id="PSS06400">
    <property type="protein sequence ID" value="PSS06400"/>
    <property type="gene ID" value="CEY00_Acc19577"/>
</dbReference>
<reference evidence="1 2" key="1">
    <citation type="submission" date="2017-07" db="EMBL/GenBank/DDBJ databases">
        <title>An improved, manually edited Actinidia chinensis var. chinensis (kiwifruit) genome highlights the challenges associated with draft genomes and gene prediction in plants.</title>
        <authorList>
            <person name="Pilkington S."/>
            <person name="Crowhurst R."/>
            <person name="Hilario E."/>
            <person name="Nardozza S."/>
            <person name="Fraser L."/>
            <person name="Peng Y."/>
            <person name="Gunaseelan K."/>
            <person name="Simpson R."/>
            <person name="Tahir J."/>
            <person name="Deroles S."/>
            <person name="Templeton K."/>
            <person name="Luo Z."/>
            <person name="Davy M."/>
            <person name="Cheng C."/>
            <person name="Mcneilage M."/>
            <person name="Scaglione D."/>
            <person name="Liu Y."/>
            <person name="Zhang Q."/>
            <person name="Datson P."/>
            <person name="De Silva N."/>
            <person name="Gardiner S."/>
            <person name="Bassett H."/>
            <person name="Chagne D."/>
            <person name="Mccallum J."/>
            <person name="Dzierzon H."/>
            <person name="Deng C."/>
            <person name="Wang Y.-Y."/>
            <person name="Barron N."/>
            <person name="Manako K."/>
            <person name="Bowen J."/>
            <person name="Foster T."/>
            <person name="Erridge Z."/>
            <person name="Tiffin H."/>
            <person name="Waite C."/>
            <person name="Davies K."/>
            <person name="Grierson E."/>
            <person name="Laing W."/>
            <person name="Kirk R."/>
            <person name="Chen X."/>
            <person name="Wood M."/>
            <person name="Montefiori M."/>
            <person name="Brummell D."/>
            <person name="Schwinn K."/>
            <person name="Catanach A."/>
            <person name="Fullerton C."/>
            <person name="Li D."/>
            <person name="Meiyalaghan S."/>
            <person name="Nieuwenhuizen N."/>
            <person name="Read N."/>
            <person name="Prakash R."/>
            <person name="Hunter D."/>
            <person name="Zhang H."/>
            <person name="Mckenzie M."/>
            <person name="Knabel M."/>
            <person name="Harris A."/>
            <person name="Allan A."/>
            <person name="Chen A."/>
            <person name="Janssen B."/>
            <person name="Plunkett B."/>
            <person name="Dwamena C."/>
            <person name="Voogd C."/>
            <person name="Leif D."/>
            <person name="Lafferty D."/>
            <person name="Souleyre E."/>
            <person name="Varkonyi-Gasic E."/>
            <person name="Gambi F."/>
            <person name="Hanley J."/>
            <person name="Yao J.-L."/>
            <person name="Cheung J."/>
            <person name="David K."/>
            <person name="Warren B."/>
            <person name="Marsh K."/>
            <person name="Snowden K."/>
            <person name="Lin-Wang K."/>
            <person name="Brian L."/>
            <person name="Martinez-Sanchez M."/>
            <person name="Wang M."/>
            <person name="Ileperuma N."/>
            <person name="Macnee N."/>
            <person name="Campin R."/>
            <person name="Mcatee P."/>
            <person name="Drummond R."/>
            <person name="Espley R."/>
            <person name="Ireland H."/>
            <person name="Wu R."/>
            <person name="Atkinson R."/>
            <person name="Karunairetnam S."/>
            <person name="Bulley S."/>
            <person name="Chunkath S."/>
            <person name="Hanley Z."/>
            <person name="Storey R."/>
            <person name="Thrimawithana A."/>
            <person name="Thomson S."/>
            <person name="David C."/>
            <person name="Testolin R."/>
        </authorList>
    </citation>
    <scope>NUCLEOTIDE SEQUENCE [LARGE SCALE GENOMIC DNA]</scope>
    <source>
        <strain evidence="2">cv. Red5</strain>
        <tissue evidence="1">Young leaf</tissue>
    </source>
</reference>
<dbReference type="FunCoup" id="A0A2R6QE52">
    <property type="interactions" value="1162"/>
</dbReference>
<reference evidence="2" key="2">
    <citation type="journal article" date="2018" name="BMC Genomics">
        <title>A manually annotated Actinidia chinensis var. chinensis (kiwifruit) genome highlights the challenges associated with draft genomes and gene prediction in plants.</title>
        <authorList>
            <person name="Pilkington S.M."/>
            <person name="Crowhurst R."/>
            <person name="Hilario E."/>
            <person name="Nardozza S."/>
            <person name="Fraser L."/>
            <person name="Peng Y."/>
            <person name="Gunaseelan K."/>
            <person name="Simpson R."/>
            <person name="Tahir J."/>
            <person name="Deroles S.C."/>
            <person name="Templeton K."/>
            <person name="Luo Z."/>
            <person name="Davy M."/>
            <person name="Cheng C."/>
            <person name="McNeilage M."/>
            <person name="Scaglione D."/>
            <person name="Liu Y."/>
            <person name="Zhang Q."/>
            <person name="Datson P."/>
            <person name="De Silva N."/>
            <person name="Gardiner S.E."/>
            <person name="Bassett H."/>
            <person name="Chagne D."/>
            <person name="McCallum J."/>
            <person name="Dzierzon H."/>
            <person name="Deng C."/>
            <person name="Wang Y.Y."/>
            <person name="Barron L."/>
            <person name="Manako K."/>
            <person name="Bowen J."/>
            <person name="Foster T.M."/>
            <person name="Erridge Z.A."/>
            <person name="Tiffin H."/>
            <person name="Waite C.N."/>
            <person name="Davies K.M."/>
            <person name="Grierson E.P."/>
            <person name="Laing W.A."/>
            <person name="Kirk R."/>
            <person name="Chen X."/>
            <person name="Wood M."/>
            <person name="Montefiori M."/>
            <person name="Brummell D.A."/>
            <person name="Schwinn K.E."/>
            <person name="Catanach A."/>
            <person name="Fullerton C."/>
            <person name="Li D."/>
            <person name="Meiyalaghan S."/>
            <person name="Nieuwenhuizen N."/>
            <person name="Read N."/>
            <person name="Prakash R."/>
            <person name="Hunter D."/>
            <person name="Zhang H."/>
            <person name="McKenzie M."/>
            <person name="Knabel M."/>
            <person name="Harris A."/>
            <person name="Allan A.C."/>
            <person name="Gleave A."/>
            <person name="Chen A."/>
            <person name="Janssen B.J."/>
            <person name="Plunkett B."/>
            <person name="Ampomah-Dwamena C."/>
            <person name="Voogd C."/>
            <person name="Leif D."/>
            <person name="Lafferty D."/>
            <person name="Souleyre E.J.F."/>
            <person name="Varkonyi-Gasic E."/>
            <person name="Gambi F."/>
            <person name="Hanley J."/>
            <person name="Yao J.L."/>
            <person name="Cheung J."/>
            <person name="David K.M."/>
            <person name="Warren B."/>
            <person name="Marsh K."/>
            <person name="Snowden K.C."/>
            <person name="Lin-Wang K."/>
            <person name="Brian L."/>
            <person name="Martinez-Sanchez M."/>
            <person name="Wang M."/>
            <person name="Ileperuma N."/>
            <person name="Macnee N."/>
            <person name="Campin R."/>
            <person name="McAtee P."/>
            <person name="Drummond R.S.M."/>
            <person name="Espley R.V."/>
            <person name="Ireland H.S."/>
            <person name="Wu R."/>
            <person name="Atkinson R.G."/>
            <person name="Karunairetnam S."/>
            <person name="Bulley S."/>
            <person name="Chunkath S."/>
            <person name="Hanley Z."/>
            <person name="Storey R."/>
            <person name="Thrimawithana A.H."/>
            <person name="Thomson S."/>
            <person name="David C."/>
            <person name="Testolin R."/>
            <person name="Huang H."/>
            <person name="Hellens R.P."/>
            <person name="Schaffer R.J."/>
        </authorList>
    </citation>
    <scope>NUCLEOTIDE SEQUENCE [LARGE SCALE GENOMIC DNA]</scope>
    <source>
        <strain evidence="2">cv. Red5</strain>
    </source>
</reference>
<keyword evidence="2" id="KW-1185">Reference proteome</keyword>
<keyword evidence="1" id="KW-0347">Helicase</keyword>
<gene>
    <name evidence="1" type="ORF">CEY00_Acc19577</name>
</gene>
<dbReference type="EMBL" id="NKQK01000017">
    <property type="protein sequence ID" value="PSS06400.1"/>
    <property type="molecule type" value="Genomic_DNA"/>
</dbReference>
<evidence type="ECO:0000313" key="2">
    <source>
        <dbReference type="Proteomes" id="UP000241394"/>
    </source>
</evidence>
<organism evidence="1 2">
    <name type="scientific">Actinidia chinensis var. chinensis</name>
    <name type="common">Chinese soft-hair kiwi</name>
    <dbReference type="NCBI Taxonomy" id="1590841"/>
    <lineage>
        <taxon>Eukaryota</taxon>
        <taxon>Viridiplantae</taxon>
        <taxon>Streptophyta</taxon>
        <taxon>Embryophyta</taxon>
        <taxon>Tracheophyta</taxon>
        <taxon>Spermatophyta</taxon>
        <taxon>Magnoliopsida</taxon>
        <taxon>eudicotyledons</taxon>
        <taxon>Gunneridae</taxon>
        <taxon>Pentapetalae</taxon>
        <taxon>asterids</taxon>
        <taxon>Ericales</taxon>
        <taxon>Actinidiaceae</taxon>
        <taxon>Actinidia</taxon>
    </lineage>
</organism>
<dbReference type="Proteomes" id="UP000241394">
    <property type="component" value="Chromosome LG17"/>
</dbReference>
<keyword evidence="1" id="KW-0378">Hydrolase</keyword>